<feature type="compositionally biased region" description="Low complexity" evidence="1">
    <location>
        <begin position="146"/>
        <end position="168"/>
    </location>
</feature>
<accession>A0A3D9SU45</accession>
<evidence type="ECO:0000256" key="1">
    <source>
        <dbReference type="SAM" id="MobiDB-lite"/>
    </source>
</evidence>
<sequence length="221" mass="22076">MTTDPHDEHGEILRRALHAEAARVDPAPDALERIRAGIAARPPGRLTTLHARLPAWARLPGGWSRPALAIGATAVIVALGVSAPQTIDRITSAGRHGPADDPRALPAATAPGSTGHAGQTRHPAPGQPTGPTAGQPVLPPLPGVPGAPTCAPGGAGTTTGTPESTTAPQPGATPYCPEPSTPPTTPEPTDPPSPEPTDPPTPSADPTTPPPTPAPDETGDS</sequence>
<dbReference type="PRINTS" id="PR01217">
    <property type="entry name" value="PRICHEXTENSN"/>
</dbReference>
<feature type="compositionally biased region" description="Low complexity" evidence="1">
    <location>
        <begin position="123"/>
        <end position="136"/>
    </location>
</feature>
<comment type="caution">
    <text evidence="2">The sequence shown here is derived from an EMBL/GenBank/DDBJ whole genome shotgun (WGS) entry which is preliminary data.</text>
</comment>
<dbReference type="Proteomes" id="UP000256661">
    <property type="component" value="Unassembled WGS sequence"/>
</dbReference>
<dbReference type="OrthoDB" id="3483857at2"/>
<dbReference type="RefSeq" id="WP_116024623.1">
    <property type="nucleotide sequence ID" value="NZ_QTTT01000001.1"/>
</dbReference>
<dbReference type="EMBL" id="QTTT01000001">
    <property type="protein sequence ID" value="REE99298.1"/>
    <property type="molecule type" value="Genomic_DNA"/>
</dbReference>
<reference evidence="2 3" key="1">
    <citation type="submission" date="2018-08" db="EMBL/GenBank/DDBJ databases">
        <title>Sequencing the genomes of 1000 actinobacteria strains.</title>
        <authorList>
            <person name="Klenk H.-P."/>
        </authorList>
    </citation>
    <scope>NUCLEOTIDE SEQUENCE [LARGE SCALE GENOMIC DNA]</scope>
    <source>
        <strain evidence="2 3">DSM 43927</strain>
    </source>
</reference>
<evidence type="ECO:0000313" key="3">
    <source>
        <dbReference type="Proteomes" id="UP000256661"/>
    </source>
</evidence>
<keyword evidence="3" id="KW-1185">Reference proteome</keyword>
<feature type="region of interest" description="Disordered" evidence="1">
    <location>
        <begin position="91"/>
        <end position="221"/>
    </location>
</feature>
<proteinExistence type="predicted"/>
<protein>
    <submittedName>
        <fullName evidence="2">Uncharacterized protein</fullName>
    </submittedName>
</protein>
<feature type="compositionally biased region" description="Pro residues" evidence="1">
    <location>
        <begin position="176"/>
        <end position="214"/>
    </location>
</feature>
<gene>
    <name evidence="2" type="ORF">DFJ69_4807</name>
</gene>
<dbReference type="AlphaFoldDB" id="A0A3D9SU45"/>
<evidence type="ECO:0000313" key="2">
    <source>
        <dbReference type="EMBL" id="REE99298.1"/>
    </source>
</evidence>
<name>A0A3D9SU45_9ACTN</name>
<organism evidence="2 3">
    <name type="scientific">Thermomonospora umbrina</name>
    <dbReference type="NCBI Taxonomy" id="111806"/>
    <lineage>
        <taxon>Bacteria</taxon>
        <taxon>Bacillati</taxon>
        <taxon>Actinomycetota</taxon>
        <taxon>Actinomycetes</taxon>
        <taxon>Streptosporangiales</taxon>
        <taxon>Thermomonosporaceae</taxon>
        <taxon>Thermomonospora</taxon>
    </lineage>
</organism>